<dbReference type="Gene3D" id="6.10.250.2860">
    <property type="match status" value="1"/>
</dbReference>
<dbReference type="InterPro" id="IPR032305">
    <property type="entry name" value="GTP-bd_M"/>
</dbReference>
<dbReference type="Pfam" id="PF13167">
    <property type="entry name" value="GTP-bdg_N"/>
    <property type="match status" value="1"/>
</dbReference>
<dbReference type="InterPro" id="IPR030394">
    <property type="entry name" value="G_HFLX_dom"/>
</dbReference>
<dbReference type="InterPro" id="IPR025121">
    <property type="entry name" value="GTPase_HflX_N"/>
</dbReference>
<organism evidence="9">
    <name type="scientific">Knufia peltigerae</name>
    <dbReference type="NCBI Taxonomy" id="1002370"/>
    <lineage>
        <taxon>Eukaryota</taxon>
        <taxon>Fungi</taxon>
        <taxon>Dikarya</taxon>
        <taxon>Ascomycota</taxon>
        <taxon>Pezizomycotina</taxon>
        <taxon>Eurotiomycetes</taxon>
        <taxon>Chaetothyriomycetidae</taxon>
        <taxon>Chaetothyriales</taxon>
        <taxon>Trichomeriaceae</taxon>
        <taxon>Knufia</taxon>
    </lineage>
</organism>
<dbReference type="HAMAP" id="MF_00900">
    <property type="entry name" value="GTPase_HflX"/>
    <property type="match status" value="1"/>
</dbReference>
<reference evidence="9" key="1">
    <citation type="submission" date="2022-10" db="EMBL/GenBank/DDBJ databases">
        <title>Culturing micro-colonial fungi from biological soil crusts in the Mojave desert and describing Neophaeococcomyces mojavensis, and introducing the new genera and species Taxawa tesnikishii.</title>
        <authorList>
            <person name="Kurbessoian T."/>
            <person name="Stajich J.E."/>
        </authorList>
    </citation>
    <scope>NUCLEOTIDE SEQUENCE</scope>
    <source>
        <strain evidence="9">TK_35</strain>
    </source>
</reference>
<dbReference type="GO" id="GO:0043022">
    <property type="term" value="F:ribosome binding"/>
    <property type="evidence" value="ECO:0007669"/>
    <property type="project" value="TreeGrafter"/>
</dbReference>
<dbReference type="SUPFAM" id="SSF142433">
    <property type="entry name" value="CinA-like"/>
    <property type="match status" value="1"/>
</dbReference>
<evidence type="ECO:0000256" key="5">
    <source>
        <dbReference type="ARBA" id="ARBA00022842"/>
    </source>
</evidence>
<dbReference type="SUPFAM" id="SSF52540">
    <property type="entry name" value="P-loop containing nucleoside triphosphate hydrolases"/>
    <property type="match status" value="1"/>
</dbReference>
<evidence type="ECO:0000256" key="6">
    <source>
        <dbReference type="ARBA" id="ARBA00023134"/>
    </source>
</evidence>
<name>A0AA38XK37_9EURO</name>
<protein>
    <recommendedName>
        <fullName evidence="8">Hflx-type G domain-containing protein</fullName>
    </recommendedName>
</protein>
<dbReference type="GO" id="GO:0046872">
    <property type="term" value="F:metal ion binding"/>
    <property type="evidence" value="ECO:0007669"/>
    <property type="project" value="UniProtKB-KW"/>
</dbReference>
<dbReference type="Gene3D" id="3.40.50.11060">
    <property type="entry name" value="GTPase HflX, N-terminal domain"/>
    <property type="match status" value="1"/>
</dbReference>
<evidence type="ECO:0000256" key="3">
    <source>
        <dbReference type="ARBA" id="ARBA00022723"/>
    </source>
</evidence>
<evidence type="ECO:0000313" key="9">
    <source>
        <dbReference type="EMBL" id="KAJ9614943.1"/>
    </source>
</evidence>
<keyword evidence="7" id="KW-0175">Coiled coil</keyword>
<dbReference type="PANTHER" id="PTHR10229">
    <property type="entry name" value="GTP-BINDING PROTEIN HFLX"/>
    <property type="match status" value="1"/>
</dbReference>
<dbReference type="GO" id="GO:0005737">
    <property type="term" value="C:cytoplasm"/>
    <property type="evidence" value="ECO:0007669"/>
    <property type="project" value="UniProtKB-SubCell"/>
</dbReference>
<dbReference type="PROSITE" id="PS51705">
    <property type="entry name" value="G_HFLX"/>
    <property type="match status" value="1"/>
</dbReference>
<evidence type="ECO:0000256" key="4">
    <source>
        <dbReference type="ARBA" id="ARBA00022741"/>
    </source>
</evidence>
<dbReference type="InterPro" id="IPR008136">
    <property type="entry name" value="CinA_C"/>
</dbReference>
<proteinExistence type="inferred from homology"/>
<dbReference type="FunFam" id="3.40.50.11060:FF:000001">
    <property type="entry name" value="GTPase HflX"/>
    <property type="match status" value="1"/>
</dbReference>
<dbReference type="Pfam" id="PF01926">
    <property type="entry name" value="MMR_HSR1"/>
    <property type="match status" value="1"/>
</dbReference>
<dbReference type="AlphaFoldDB" id="A0AA38XK37"/>
<dbReference type="Pfam" id="PF02464">
    <property type="entry name" value="CinA"/>
    <property type="match status" value="1"/>
</dbReference>
<dbReference type="InterPro" id="IPR006073">
    <property type="entry name" value="GTP-bd"/>
</dbReference>
<dbReference type="NCBIfam" id="NF008280">
    <property type="entry name" value="PRK11058.1"/>
    <property type="match status" value="1"/>
</dbReference>
<evidence type="ECO:0000256" key="2">
    <source>
        <dbReference type="ARBA" id="ARBA00022490"/>
    </source>
</evidence>
<sequence>MFDRSKKGEHALLIQPHFGKLEDDVLEEFGDLARSAGASIAVTITARLDRPNPSTLLGSGKLDEIKAAAEATGADLILVNHALSPGQERNLERFLERRVIDRTGLILDIFAQRARSHEGKLQVELAQLRHMATRLVRGWTHLERQRGGSIGLRGPGETQLETDRRLLQKRVEQLQKRLEKVEVQRTQMRRARVRSELPRVALVGYTNAGKSTLFNAMTGAEAYAADQLFATLDPTVRRIAVPGGNVVLADTVGFVRDLPHDLVAAFRSTLSEAREADFLLHLVDAADPHREERIAQVDEVLTAVGAGDLPQLLVFNKIDRIEGADVRHDGQDGVPDESRRERVWISARDGQGIELLQSVLGKRLGLQHVTGELRLPPSAGRLRARLHQLEVVRSEQADEEGWLLQVDLPIAEAEKLAASADGEPIRALLPEKLPECYPMSIPSDAELNAQAAALGQRLHQASLQLVTAESCSGGWIAKCMTDIAGSSAFFDCGMVVYSYEAKQRLLGVRAQTLEQFGAVSREAVLEMVSGALVNSGAGIAVAVTGIAGPGGGSPDKPVGSVWIGWKRRGGYARAELFQFDGDREAIRRQTVAAALHGIDAQL</sequence>
<keyword evidence="2" id="KW-0963">Cytoplasm</keyword>
<evidence type="ECO:0000256" key="7">
    <source>
        <dbReference type="SAM" id="Coils"/>
    </source>
</evidence>
<dbReference type="InterPro" id="IPR027417">
    <property type="entry name" value="P-loop_NTPase"/>
</dbReference>
<dbReference type="EMBL" id="JAPDRN010000179">
    <property type="protein sequence ID" value="KAJ9614943.1"/>
    <property type="molecule type" value="Genomic_DNA"/>
</dbReference>
<feature type="domain" description="Hflx-type G" evidence="8">
    <location>
        <begin position="198"/>
        <end position="368"/>
    </location>
</feature>
<dbReference type="PANTHER" id="PTHR10229:SF0">
    <property type="entry name" value="GTP-BINDING PROTEIN 6-RELATED"/>
    <property type="match status" value="1"/>
</dbReference>
<dbReference type="FunFam" id="3.40.50.300:FF:000173">
    <property type="entry name" value="GTPase HflX"/>
    <property type="match status" value="1"/>
</dbReference>
<dbReference type="InterPro" id="IPR036653">
    <property type="entry name" value="CinA-like_C"/>
</dbReference>
<dbReference type="InterPro" id="IPR016496">
    <property type="entry name" value="GTPase_HflX"/>
</dbReference>
<keyword evidence="6" id="KW-0342">GTP-binding</keyword>
<accession>A0AA38XK37</accession>
<feature type="coiled-coil region" evidence="7">
    <location>
        <begin position="157"/>
        <end position="191"/>
    </location>
</feature>
<dbReference type="GO" id="GO:0005525">
    <property type="term" value="F:GTP binding"/>
    <property type="evidence" value="ECO:0007669"/>
    <property type="project" value="UniProtKB-KW"/>
</dbReference>
<evidence type="ECO:0000256" key="1">
    <source>
        <dbReference type="ARBA" id="ARBA00004496"/>
    </source>
</evidence>
<comment type="subcellular location">
    <subcellularLocation>
        <location evidence="1">Cytoplasm</location>
    </subcellularLocation>
</comment>
<gene>
    <name evidence="9" type="ORF">H2204_014282</name>
</gene>
<keyword evidence="4" id="KW-0547">Nucleotide-binding</keyword>
<dbReference type="NCBIfam" id="TIGR03156">
    <property type="entry name" value="GTP_HflX"/>
    <property type="match status" value="1"/>
</dbReference>
<keyword evidence="3" id="KW-0479">Metal-binding</keyword>
<dbReference type="CDD" id="cd01878">
    <property type="entry name" value="HflX"/>
    <property type="match status" value="1"/>
</dbReference>
<dbReference type="Gene3D" id="3.40.50.300">
    <property type="entry name" value="P-loop containing nucleotide triphosphate hydrolases"/>
    <property type="match status" value="1"/>
</dbReference>
<comment type="caution">
    <text evidence="9">The sequence shown here is derived from an EMBL/GenBank/DDBJ whole genome shotgun (WGS) entry which is preliminary data.</text>
</comment>
<dbReference type="PRINTS" id="PR00326">
    <property type="entry name" value="GTP1OBG"/>
</dbReference>
<keyword evidence="5" id="KW-0460">Magnesium</keyword>
<dbReference type="InterPro" id="IPR042108">
    <property type="entry name" value="GTPase_HflX_N_sf"/>
</dbReference>
<dbReference type="NCBIfam" id="TIGR00199">
    <property type="entry name" value="PncC_domain"/>
    <property type="match status" value="1"/>
</dbReference>
<dbReference type="Gene3D" id="3.90.950.20">
    <property type="entry name" value="CinA-like"/>
    <property type="match status" value="1"/>
</dbReference>
<evidence type="ECO:0000259" key="8">
    <source>
        <dbReference type="PROSITE" id="PS51705"/>
    </source>
</evidence>
<dbReference type="Pfam" id="PF16360">
    <property type="entry name" value="GTP-bdg_M"/>
    <property type="match status" value="1"/>
</dbReference>